<reference evidence="4 5" key="1">
    <citation type="submission" date="2016-02" db="EMBL/GenBank/DDBJ databases">
        <title>Genome analysis of coral dinoflagellate symbionts highlights evolutionary adaptations to a symbiotic lifestyle.</title>
        <authorList>
            <person name="Aranda M."/>
            <person name="Li Y."/>
            <person name="Liew Y.J."/>
            <person name="Baumgarten S."/>
            <person name="Simakov O."/>
            <person name="Wilson M."/>
            <person name="Piel J."/>
            <person name="Ashoor H."/>
            <person name="Bougouffa S."/>
            <person name="Bajic V.B."/>
            <person name="Ryu T."/>
            <person name="Ravasi T."/>
            <person name="Bayer T."/>
            <person name="Micklem G."/>
            <person name="Kim H."/>
            <person name="Bhak J."/>
            <person name="Lajeunesse T.C."/>
            <person name="Voolstra C.R."/>
        </authorList>
    </citation>
    <scope>NUCLEOTIDE SEQUENCE [LARGE SCALE GENOMIC DNA]</scope>
    <source>
        <strain evidence="4 5">CCMP2467</strain>
    </source>
</reference>
<sequence length="576" mass="64115">MALPLQTTAVVFDSMGLRNGRPRARFDLTPIGIPDSRNGAFCGLRLGMHPRSKEAKRYSKIFESAENFVWYAVRDQQVTDHFGGPCSECKCLMIVVAGNDWSDFYRGSITAYSISRDTASRMRENLLRWKQYSSTIEECVFVMLNIDMLTATYDNAQATNASKNAYSIVDANTQMIREVFANEPSIFFLEDKLTELEVKDLASEITLAKLRPFRLVLRHQRIRIAGTFVPGVGWTVIADCTEGNRAAEAPKIQTPAEEQAPEWANADEAHGVEFFFNPDSFLHPPCWLQRVRDLRHRATREALGKSGGSLSGAQHLDGASPAKLNELEEDAMPVKGLVMIRGEKKDEEQPKPTEEEDPPAAEEKKDEEQAKSKEGGYPSASSSEAPKGLLWSFKAHDLYAPMETAEDVLYCAVCGLPPDFCQFHPTWDKCKPWCLENAPQYYPELSGISLEDAKKKAEELTEKSKEKLLPGGKVKRAKSPSVSIKKLNRGGRKCVTSVAGLDMFGIKLDDVAKLFKKKFACGCAVVKGENTLPDTVDIQGDFEDEVIDIIVAEWKQVPQEKISVLDASNKKKGKGK</sequence>
<feature type="compositionally biased region" description="Basic and acidic residues" evidence="2">
    <location>
        <begin position="341"/>
        <end position="353"/>
    </location>
</feature>
<dbReference type="PANTHER" id="PTHR12789">
    <property type="entry name" value="DENSITY-REGULATED PROTEIN HOMOLOG"/>
    <property type="match status" value="1"/>
</dbReference>
<dbReference type="AlphaFoldDB" id="A0A1Q9EXW8"/>
<name>A0A1Q9EXW8_SYMMI</name>
<dbReference type="InterPro" id="IPR001950">
    <property type="entry name" value="SUI1"/>
</dbReference>
<dbReference type="GO" id="GO:0001731">
    <property type="term" value="P:formation of translation preinitiation complex"/>
    <property type="evidence" value="ECO:0007669"/>
    <property type="project" value="TreeGrafter"/>
</dbReference>
<dbReference type="InterPro" id="IPR048517">
    <property type="entry name" value="DENR_N"/>
</dbReference>
<dbReference type="PROSITE" id="PS50296">
    <property type="entry name" value="SUI1"/>
    <property type="match status" value="1"/>
</dbReference>
<evidence type="ECO:0000256" key="2">
    <source>
        <dbReference type="SAM" id="MobiDB-lite"/>
    </source>
</evidence>
<feature type="domain" description="SUI1" evidence="3">
    <location>
        <begin position="482"/>
        <end position="554"/>
    </location>
</feature>
<evidence type="ECO:0000313" key="4">
    <source>
        <dbReference type="EMBL" id="OLQ12288.1"/>
    </source>
</evidence>
<evidence type="ECO:0000256" key="1">
    <source>
        <dbReference type="ARBA" id="ARBA00007514"/>
    </source>
</evidence>
<dbReference type="InterPro" id="IPR050318">
    <property type="entry name" value="DENR/SUI1_TIF"/>
</dbReference>
<dbReference type="CDD" id="cd11607">
    <property type="entry name" value="DENR_C"/>
    <property type="match status" value="1"/>
</dbReference>
<proteinExistence type="inferred from homology"/>
<dbReference type="GO" id="GO:0003743">
    <property type="term" value="F:translation initiation factor activity"/>
    <property type="evidence" value="ECO:0007669"/>
    <property type="project" value="InterPro"/>
</dbReference>
<dbReference type="PANTHER" id="PTHR12789:SF0">
    <property type="entry name" value="DENSITY-REGULATED PROTEIN"/>
    <property type="match status" value="1"/>
</dbReference>
<dbReference type="OrthoDB" id="277199at2759"/>
<gene>
    <name evidence="4" type="primary">tma-22</name>
    <name evidence="4" type="ORF">AK812_SmicGene3807</name>
</gene>
<comment type="similarity">
    <text evidence="1">Belongs to the DENR family.</text>
</comment>
<dbReference type="Gene3D" id="3.30.780.10">
    <property type="entry name" value="SUI1-like domain"/>
    <property type="match status" value="1"/>
</dbReference>
<feature type="compositionally biased region" description="Basic and acidic residues" evidence="2">
    <location>
        <begin position="361"/>
        <end position="374"/>
    </location>
</feature>
<dbReference type="InterPro" id="IPR036877">
    <property type="entry name" value="SUI1_dom_sf"/>
</dbReference>
<evidence type="ECO:0000313" key="5">
    <source>
        <dbReference type="Proteomes" id="UP000186817"/>
    </source>
</evidence>
<protein>
    <submittedName>
        <fullName evidence="4">Translation machinery-associated protein 22</fullName>
    </submittedName>
</protein>
<dbReference type="GO" id="GO:0003729">
    <property type="term" value="F:mRNA binding"/>
    <property type="evidence" value="ECO:0007669"/>
    <property type="project" value="TreeGrafter"/>
</dbReference>
<dbReference type="Pfam" id="PF21023">
    <property type="entry name" value="DENR_N"/>
    <property type="match status" value="1"/>
</dbReference>
<dbReference type="SUPFAM" id="SSF55159">
    <property type="entry name" value="eIF1-like"/>
    <property type="match status" value="1"/>
</dbReference>
<dbReference type="InterPro" id="IPR046447">
    <property type="entry name" value="DENR_C"/>
</dbReference>
<dbReference type="GO" id="GO:0002188">
    <property type="term" value="P:translation reinitiation"/>
    <property type="evidence" value="ECO:0007669"/>
    <property type="project" value="TreeGrafter"/>
</dbReference>
<dbReference type="Proteomes" id="UP000186817">
    <property type="component" value="Unassembled WGS sequence"/>
</dbReference>
<comment type="caution">
    <text evidence="4">The sequence shown here is derived from an EMBL/GenBank/DDBJ whole genome shotgun (WGS) entry which is preliminary data.</text>
</comment>
<accession>A0A1Q9EXW8</accession>
<evidence type="ECO:0000259" key="3">
    <source>
        <dbReference type="PROSITE" id="PS50296"/>
    </source>
</evidence>
<dbReference type="EMBL" id="LSRX01000045">
    <property type="protein sequence ID" value="OLQ12288.1"/>
    <property type="molecule type" value="Genomic_DNA"/>
</dbReference>
<feature type="region of interest" description="Disordered" evidence="2">
    <location>
        <begin position="341"/>
        <end position="384"/>
    </location>
</feature>
<dbReference type="Pfam" id="PF01253">
    <property type="entry name" value="SUI1"/>
    <property type="match status" value="1"/>
</dbReference>
<keyword evidence="5" id="KW-1185">Reference proteome</keyword>
<organism evidence="4 5">
    <name type="scientific">Symbiodinium microadriaticum</name>
    <name type="common">Dinoflagellate</name>
    <name type="synonym">Zooxanthella microadriatica</name>
    <dbReference type="NCBI Taxonomy" id="2951"/>
    <lineage>
        <taxon>Eukaryota</taxon>
        <taxon>Sar</taxon>
        <taxon>Alveolata</taxon>
        <taxon>Dinophyceae</taxon>
        <taxon>Suessiales</taxon>
        <taxon>Symbiodiniaceae</taxon>
        <taxon>Symbiodinium</taxon>
    </lineage>
</organism>